<comment type="similarity">
    <text evidence="2 7">Belongs to the complex I subunit 3 family.</text>
</comment>
<comment type="function">
    <text evidence="7">NDH-1 shuttles electrons from NADH, via FMN and iron-sulfur (Fe-S) centers, to quinones in the respiratory chain.</text>
</comment>
<evidence type="ECO:0000256" key="4">
    <source>
        <dbReference type="ARBA" id="ARBA00022692"/>
    </source>
</evidence>
<keyword evidence="3" id="KW-0813">Transport</keyword>
<evidence type="ECO:0000256" key="7">
    <source>
        <dbReference type="RuleBase" id="RU003639"/>
    </source>
</evidence>
<dbReference type="AlphaFoldDB" id="A0A6S6RQE3"/>
<organism evidence="9 10">
    <name type="scientific">Candidatus Portiera aleyrodidarum</name>
    <name type="common">primary endosymbiont of Bemisia tabaci</name>
    <dbReference type="NCBI Taxonomy" id="91844"/>
    <lineage>
        <taxon>Bacteria</taxon>
        <taxon>Pseudomonadati</taxon>
        <taxon>Pseudomonadota</taxon>
        <taxon>Gammaproteobacteria</taxon>
        <taxon>Candidatus Johnevansiales</taxon>
        <taxon>Candidatus Johnevansiaceae</taxon>
        <taxon>Candidatus Portiera</taxon>
    </lineage>
</organism>
<gene>
    <name evidence="9" type="primary">nuoA</name>
    <name evidence="9" type="ORF">SISI_0026</name>
</gene>
<keyword evidence="9" id="KW-0830">Ubiquinone</keyword>
<feature type="transmembrane region" description="Helical" evidence="8">
    <location>
        <begin position="86"/>
        <end position="108"/>
    </location>
</feature>
<dbReference type="InterPro" id="IPR000440">
    <property type="entry name" value="NADH_UbQ/plastoQ_OxRdtase_su3"/>
</dbReference>
<evidence type="ECO:0000313" key="9">
    <source>
        <dbReference type="EMBL" id="CAA3704338.1"/>
    </source>
</evidence>
<accession>A0A6S6RQE3</accession>
<name>A0A6S6RQE3_9GAMM</name>
<dbReference type="EMBL" id="CACTJB010000001">
    <property type="protein sequence ID" value="CAA3704338.1"/>
    <property type="molecule type" value="Genomic_DNA"/>
</dbReference>
<comment type="subcellular location">
    <subcellularLocation>
        <location evidence="7">Cell membrane</location>
        <topology evidence="7">Multi-pass membrane protein</topology>
    </subcellularLocation>
    <subcellularLocation>
        <location evidence="1">Membrane</location>
    </subcellularLocation>
</comment>
<evidence type="ECO:0000313" key="10">
    <source>
        <dbReference type="Proteomes" id="UP000560980"/>
    </source>
</evidence>
<protein>
    <recommendedName>
        <fullName evidence="7">NADH-quinone oxidoreductase subunit</fullName>
        <ecNumber evidence="7">7.1.1.-</ecNumber>
    </recommendedName>
</protein>
<dbReference type="Pfam" id="PF00507">
    <property type="entry name" value="Oxidored_q4"/>
    <property type="match status" value="1"/>
</dbReference>
<dbReference type="GO" id="GO:0005886">
    <property type="term" value="C:plasma membrane"/>
    <property type="evidence" value="ECO:0007669"/>
    <property type="project" value="UniProtKB-SubCell"/>
</dbReference>
<evidence type="ECO:0000256" key="3">
    <source>
        <dbReference type="ARBA" id="ARBA00022448"/>
    </source>
</evidence>
<keyword evidence="5 8" id="KW-1133">Transmembrane helix</keyword>
<dbReference type="GO" id="GO:0008137">
    <property type="term" value="F:NADH dehydrogenase (ubiquinone) activity"/>
    <property type="evidence" value="ECO:0007669"/>
    <property type="project" value="InterPro"/>
</dbReference>
<proteinExistence type="inferred from homology"/>
<evidence type="ECO:0000256" key="2">
    <source>
        <dbReference type="ARBA" id="ARBA00008472"/>
    </source>
</evidence>
<dbReference type="Proteomes" id="UP000560980">
    <property type="component" value="Unassembled WGS sequence"/>
</dbReference>
<dbReference type="RefSeq" id="WP_183042838.1">
    <property type="nucleotide sequence ID" value="NZ_CACTJB010000001.1"/>
</dbReference>
<sequence>MNNLFLFFIITLIFLFIISIISYFLGTYSWSPNKDIPFESGIISSDSIKKINYFAKFYILAILFVIFDLEAIYLFSWAIAIREIGWPGFIGIVIFIFILLIGLIYDICNGVFE</sequence>
<feature type="transmembrane region" description="Helical" evidence="8">
    <location>
        <begin position="57"/>
        <end position="80"/>
    </location>
</feature>
<dbReference type="InterPro" id="IPR038430">
    <property type="entry name" value="NDAH_ubi_oxred_su3_sf"/>
</dbReference>
<evidence type="ECO:0000256" key="6">
    <source>
        <dbReference type="ARBA" id="ARBA00023136"/>
    </source>
</evidence>
<keyword evidence="4 7" id="KW-0812">Transmembrane</keyword>
<feature type="transmembrane region" description="Helical" evidence="8">
    <location>
        <begin position="6"/>
        <end position="25"/>
    </location>
</feature>
<evidence type="ECO:0000256" key="1">
    <source>
        <dbReference type="ARBA" id="ARBA00004370"/>
    </source>
</evidence>
<dbReference type="GO" id="GO:0048038">
    <property type="term" value="F:quinone binding"/>
    <property type="evidence" value="ECO:0007669"/>
    <property type="project" value="UniProtKB-KW"/>
</dbReference>
<keyword evidence="7" id="KW-0520">NAD</keyword>
<evidence type="ECO:0000256" key="8">
    <source>
        <dbReference type="SAM" id="Phobius"/>
    </source>
</evidence>
<dbReference type="GO" id="GO:0030964">
    <property type="term" value="C:NADH dehydrogenase complex"/>
    <property type="evidence" value="ECO:0007669"/>
    <property type="project" value="TreeGrafter"/>
</dbReference>
<dbReference type="PANTHER" id="PTHR11058">
    <property type="entry name" value="NADH-UBIQUINONE OXIDOREDUCTASE CHAIN 3"/>
    <property type="match status" value="1"/>
</dbReference>
<reference evidence="9 10" key="1">
    <citation type="submission" date="2019-12" db="EMBL/GenBank/DDBJ databases">
        <authorList>
            <person name="Santos-Garcia D."/>
            <person name="Santos-Garcia D."/>
            <person name="Santos-Garcia D."/>
        </authorList>
    </citation>
    <scope>NUCLEOTIDE SEQUENCE [LARGE SCALE GENOMIC DNA]</scope>
    <source>
        <strain evidence="9">SiSi</strain>
    </source>
</reference>
<comment type="catalytic activity">
    <reaction evidence="7">
        <text>a quinone + NADH + 5 H(+)(in) = a quinol + NAD(+) + 4 H(+)(out)</text>
        <dbReference type="Rhea" id="RHEA:57888"/>
        <dbReference type="ChEBI" id="CHEBI:15378"/>
        <dbReference type="ChEBI" id="CHEBI:24646"/>
        <dbReference type="ChEBI" id="CHEBI:57540"/>
        <dbReference type="ChEBI" id="CHEBI:57945"/>
        <dbReference type="ChEBI" id="CHEBI:132124"/>
    </reaction>
</comment>
<dbReference type="EC" id="7.1.1.-" evidence="7"/>
<comment type="caution">
    <text evidence="9">The sequence shown here is derived from an EMBL/GenBank/DDBJ whole genome shotgun (WGS) entry which is preliminary data.</text>
</comment>
<dbReference type="Gene3D" id="1.20.58.1610">
    <property type="entry name" value="NADH:ubiquinone/plastoquinone oxidoreductase, chain 3"/>
    <property type="match status" value="1"/>
</dbReference>
<dbReference type="PANTHER" id="PTHR11058:SF21">
    <property type="entry name" value="NADH-QUINONE OXIDOREDUCTASE SUBUNIT A"/>
    <property type="match status" value="1"/>
</dbReference>
<keyword evidence="6 8" id="KW-0472">Membrane</keyword>
<evidence type="ECO:0000256" key="5">
    <source>
        <dbReference type="ARBA" id="ARBA00022989"/>
    </source>
</evidence>
<keyword evidence="7" id="KW-0874">Quinone</keyword>